<dbReference type="InterPro" id="IPR013826">
    <property type="entry name" value="Topo_IA_cen_sub3"/>
</dbReference>
<dbReference type="EC" id="5.6.2.1" evidence="3"/>
<dbReference type="GO" id="GO:0003677">
    <property type="term" value="F:DNA binding"/>
    <property type="evidence" value="ECO:0007669"/>
    <property type="project" value="UniProtKB-KW"/>
</dbReference>
<dbReference type="Gene3D" id="1.10.290.10">
    <property type="entry name" value="Topoisomerase I, domain 4"/>
    <property type="match status" value="1"/>
</dbReference>
<dbReference type="PANTHER" id="PTHR42785:SF1">
    <property type="entry name" value="DNA TOPOISOMERASE"/>
    <property type="match status" value="1"/>
</dbReference>
<dbReference type="InterPro" id="IPR006171">
    <property type="entry name" value="TOPRIM_dom"/>
</dbReference>
<dbReference type="InterPro" id="IPR003601">
    <property type="entry name" value="Topo_IA_2"/>
</dbReference>
<dbReference type="InterPro" id="IPR013824">
    <property type="entry name" value="Topo_IA_cen_sub1"/>
</dbReference>
<evidence type="ECO:0000256" key="3">
    <source>
        <dbReference type="ARBA" id="ARBA00012891"/>
    </source>
</evidence>
<protein>
    <recommendedName>
        <fullName evidence="3">DNA topoisomerase</fullName>
        <ecNumber evidence="3">5.6.2.1</ecNumber>
    </recommendedName>
</protein>
<dbReference type="PRINTS" id="PR00417">
    <property type="entry name" value="PRTPISMRASEI"/>
</dbReference>
<dbReference type="SMART" id="SM00437">
    <property type="entry name" value="TOP1Ac"/>
    <property type="match status" value="1"/>
</dbReference>
<dbReference type="PROSITE" id="PS50880">
    <property type="entry name" value="TOPRIM"/>
    <property type="match status" value="1"/>
</dbReference>
<dbReference type="SMART" id="SM00436">
    <property type="entry name" value="TOP1Bc"/>
    <property type="match status" value="1"/>
</dbReference>
<dbReference type="PROSITE" id="PS00396">
    <property type="entry name" value="TOPO_IA_1"/>
    <property type="match status" value="1"/>
</dbReference>
<comment type="similarity">
    <text evidence="2">Belongs to the type IA topoisomerase family.</text>
</comment>
<reference evidence="11" key="1">
    <citation type="journal article" date="2019" name="bioRxiv">
        <title>Genome diversification in globally distributed novel marine Proteobacteria is linked to environmental adaptation.</title>
        <authorList>
            <person name="Zhou Z."/>
            <person name="Tran P.Q."/>
            <person name="Kieft K."/>
            <person name="Anantharaman K."/>
        </authorList>
    </citation>
    <scope>NUCLEOTIDE SEQUENCE [LARGE SCALE GENOMIC DNA]</scope>
</reference>
<dbReference type="InterPro" id="IPR013497">
    <property type="entry name" value="Topo_IA_cen"/>
</dbReference>
<dbReference type="Pfam" id="PF01751">
    <property type="entry name" value="Toprim"/>
    <property type="match status" value="1"/>
</dbReference>
<dbReference type="PROSITE" id="PS52039">
    <property type="entry name" value="TOPO_IA_2"/>
    <property type="match status" value="1"/>
</dbReference>
<dbReference type="Pfam" id="PF01131">
    <property type="entry name" value="Topoisom_bac"/>
    <property type="match status" value="1"/>
</dbReference>
<dbReference type="PANTHER" id="PTHR42785">
    <property type="entry name" value="DNA TOPOISOMERASE, TYPE IA, CORE"/>
    <property type="match status" value="1"/>
</dbReference>
<dbReference type="InterPro" id="IPR023406">
    <property type="entry name" value="Topo_IA_AS"/>
</dbReference>
<keyword evidence="4" id="KW-0799">Topoisomerase</keyword>
<name>A0A7C8DN02_9ARCH</name>
<evidence type="ECO:0000313" key="11">
    <source>
        <dbReference type="Proteomes" id="UP000589516"/>
    </source>
</evidence>
<evidence type="ECO:0000256" key="6">
    <source>
        <dbReference type="ARBA" id="ARBA00023235"/>
    </source>
</evidence>
<evidence type="ECO:0000256" key="2">
    <source>
        <dbReference type="ARBA" id="ARBA00009446"/>
    </source>
</evidence>
<feature type="compositionally biased region" description="Gly residues" evidence="7">
    <location>
        <begin position="385"/>
        <end position="395"/>
    </location>
</feature>
<feature type="region of interest" description="Disordered" evidence="7">
    <location>
        <begin position="384"/>
        <end position="416"/>
    </location>
</feature>
<evidence type="ECO:0000259" key="9">
    <source>
        <dbReference type="PROSITE" id="PS52039"/>
    </source>
</evidence>
<dbReference type="SUPFAM" id="SSF56712">
    <property type="entry name" value="Prokaryotic type I DNA topoisomerase"/>
    <property type="match status" value="1"/>
</dbReference>
<evidence type="ECO:0000313" key="10">
    <source>
        <dbReference type="EMBL" id="HIG63431.1"/>
    </source>
</evidence>
<comment type="caution">
    <text evidence="10">The sequence shown here is derived from an EMBL/GenBank/DDBJ whole genome shotgun (WGS) entry which is preliminary data.</text>
</comment>
<sequence>MRRPAQCARRAAATLRAPWLASGRRLIWFGQGDLQSPRARARVATFMSREQRGGGVTRLLVVESGAKARTIQRYLGKDFLVRACRGHVQDLPNEGKEGRKAMWAAADGELPAPEWGYTKGAESIIRKLLADSRKSGVNEVLVATDPDREGEFIAWRLAELLGSLGAVKRVTFNEITKTAIAAALEEAGDVDIGLVEAAMIRRLMDRLIGFRGSRFCRSWNLASMGRVQTPTLGFVVEREREIEAFVPIPYWEVHLTADGVELRVQFDDDWRDSKGKKRSDRTGDSKNAESAYTAMEAAGSLVLTAASVDGFQKRPRPPFTTDTLLAAAGQRLSWRPARVMRLAQQLYEAGHITYMRTDSTRTSADARKEVRAYIEHEWDASHLGRGVGGGDGGKGVQDAHEAIRPTRPQAREPQGLEREQTRLYSLIWARFAASQMSPSQWQRLKLAGEAGGWTAAGKTEWRTFAGWEAAYAGLLKPAAPVSPLADAAVGDTLPFDGCELVEDATKPPGRYTQHGLVTKMKAEGIGRPSTYAETIRKLLDRKYARDEKGRLYATDAGCTMWEQVAPCYGTTSEGIFSTAFTAGMEVQLDLVEGGKAAAAQAWHEFAERFGALHTAALESKKSRGTPRQLAYLRSLAQQAGEAAEPLLAGKDIEELDGEAVGALIEQLQPLTEGMDVPASEKQVGFIKRLTERAKLDEPTACALVDAESYAALTGGREGSASALINALQERTAGQPRAASPKQVGFIKRLAGRAKLDEAATCALIGAESFATLTGGREGTASALINALQEQLKKG</sequence>
<dbReference type="InterPro" id="IPR023405">
    <property type="entry name" value="Topo_IA_core_domain"/>
</dbReference>
<keyword evidence="5" id="KW-0238">DNA-binding</keyword>
<dbReference type="CDD" id="cd00186">
    <property type="entry name" value="TOP1Ac"/>
    <property type="match status" value="1"/>
</dbReference>
<dbReference type="InterPro" id="IPR013825">
    <property type="entry name" value="Topo_IA_cen_sub2"/>
</dbReference>
<feature type="domain" description="Topo IA-type catalytic" evidence="9">
    <location>
        <begin position="191"/>
        <end position="613"/>
    </location>
</feature>
<evidence type="ECO:0000256" key="5">
    <source>
        <dbReference type="ARBA" id="ARBA00023125"/>
    </source>
</evidence>
<dbReference type="SMART" id="SM00493">
    <property type="entry name" value="TOPRIM"/>
    <property type="match status" value="1"/>
</dbReference>
<organism evidence="10 11">
    <name type="scientific">Marine Group III euryarchaeote</name>
    <dbReference type="NCBI Taxonomy" id="2173149"/>
    <lineage>
        <taxon>Archaea</taxon>
        <taxon>Methanobacteriati</taxon>
        <taxon>Thermoplasmatota</taxon>
        <taxon>Thermoplasmata</taxon>
        <taxon>Candidatus Thermoprofundales</taxon>
    </lineage>
</organism>
<evidence type="ECO:0000256" key="1">
    <source>
        <dbReference type="ARBA" id="ARBA00000213"/>
    </source>
</evidence>
<gene>
    <name evidence="10" type="primary">topA</name>
    <name evidence="10" type="ORF">EYQ16_02795</name>
</gene>
<dbReference type="Gene3D" id="1.10.460.10">
    <property type="entry name" value="Topoisomerase I, domain 2"/>
    <property type="match status" value="1"/>
</dbReference>
<proteinExistence type="inferred from homology"/>
<keyword evidence="6 10" id="KW-0413">Isomerase</keyword>
<dbReference type="GO" id="GO:0006265">
    <property type="term" value="P:DNA topological change"/>
    <property type="evidence" value="ECO:0007669"/>
    <property type="project" value="InterPro"/>
</dbReference>
<dbReference type="Gene3D" id="2.70.20.10">
    <property type="entry name" value="Topoisomerase I, domain 3"/>
    <property type="match status" value="1"/>
</dbReference>
<evidence type="ECO:0000256" key="7">
    <source>
        <dbReference type="SAM" id="MobiDB-lite"/>
    </source>
</evidence>
<dbReference type="AlphaFoldDB" id="A0A7C8DN02"/>
<feature type="domain" description="Toprim" evidence="8">
    <location>
        <begin position="57"/>
        <end position="176"/>
    </location>
</feature>
<dbReference type="InterPro" id="IPR003602">
    <property type="entry name" value="Topo_IA_DNA-bd_dom"/>
</dbReference>
<dbReference type="Gene3D" id="3.40.50.140">
    <property type="match status" value="1"/>
</dbReference>
<dbReference type="Proteomes" id="UP000589516">
    <property type="component" value="Unassembled WGS sequence"/>
</dbReference>
<evidence type="ECO:0000256" key="4">
    <source>
        <dbReference type="ARBA" id="ARBA00023029"/>
    </source>
</evidence>
<dbReference type="GO" id="GO:0003917">
    <property type="term" value="F:DNA topoisomerase type I (single strand cut, ATP-independent) activity"/>
    <property type="evidence" value="ECO:0007669"/>
    <property type="project" value="UniProtKB-EC"/>
</dbReference>
<dbReference type="InterPro" id="IPR000380">
    <property type="entry name" value="Topo_IA"/>
</dbReference>
<accession>A0A7C8DN02</accession>
<dbReference type="EMBL" id="DUAV01000022">
    <property type="protein sequence ID" value="HIG63431.1"/>
    <property type="molecule type" value="Genomic_DNA"/>
</dbReference>
<comment type="catalytic activity">
    <reaction evidence="1">
        <text>ATP-independent breakage of single-stranded DNA, followed by passage and rejoining.</text>
        <dbReference type="EC" id="5.6.2.1"/>
    </reaction>
</comment>
<evidence type="ECO:0000259" key="8">
    <source>
        <dbReference type="PROSITE" id="PS50880"/>
    </source>
</evidence>